<protein>
    <recommendedName>
        <fullName evidence="4">Coiled-coil protein</fullName>
    </recommendedName>
</protein>
<feature type="region of interest" description="Disordered" evidence="1">
    <location>
        <begin position="63"/>
        <end position="100"/>
    </location>
</feature>
<name>A0A917NDC3_9GAMM</name>
<evidence type="ECO:0000313" key="3">
    <source>
        <dbReference type="Proteomes" id="UP000630149"/>
    </source>
</evidence>
<dbReference type="RefSeq" id="WP_131777275.1">
    <property type="nucleotide sequence ID" value="NZ_BMOB01000010.1"/>
</dbReference>
<sequence length="100" mass="11880">MNELQKIQRLKHELVCLSRRQDKLSVYENNSPVERRKLEEKYQNIKDELNTLLAEIIKRKEDGVRNQQGDDVGSRPGFFQQQNLTNPQKDAEEDVLKNHY</sequence>
<dbReference type="Proteomes" id="UP000630149">
    <property type="component" value="Unassembled WGS sequence"/>
</dbReference>
<keyword evidence="3" id="KW-1185">Reference proteome</keyword>
<dbReference type="EMBL" id="BMOB01000010">
    <property type="protein sequence ID" value="GGI91090.1"/>
    <property type="molecule type" value="Genomic_DNA"/>
</dbReference>
<reference evidence="2" key="2">
    <citation type="submission" date="2020-09" db="EMBL/GenBank/DDBJ databases">
        <authorList>
            <person name="Sun Q."/>
            <person name="Ohkuma M."/>
        </authorList>
    </citation>
    <scope>NUCLEOTIDE SEQUENCE</scope>
    <source>
        <strain evidence="2">JCM 13919</strain>
    </source>
</reference>
<gene>
    <name evidence="2" type="ORF">GCM10007966_19700</name>
</gene>
<reference evidence="2" key="1">
    <citation type="journal article" date="2014" name="Int. J. Syst. Evol. Microbiol.">
        <title>Complete genome sequence of Corynebacterium casei LMG S-19264T (=DSM 44701T), isolated from a smear-ripened cheese.</title>
        <authorList>
            <consortium name="US DOE Joint Genome Institute (JGI-PGF)"/>
            <person name="Walter F."/>
            <person name="Albersmeier A."/>
            <person name="Kalinowski J."/>
            <person name="Ruckert C."/>
        </authorList>
    </citation>
    <scope>NUCLEOTIDE SEQUENCE</scope>
    <source>
        <strain evidence="2">JCM 13919</strain>
    </source>
</reference>
<evidence type="ECO:0000256" key="1">
    <source>
        <dbReference type="SAM" id="MobiDB-lite"/>
    </source>
</evidence>
<dbReference type="AlphaFoldDB" id="A0A917NDC3"/>
<feature type="compositionally biased region" description="Polar residues" evidence="1">
    <location>
        <begin position="79"/>
        <end position="88"/>
    </location>
</feature>
<evidence type="ECO:0000313" key="2">
    <source>
        <dbReference type="EMBL" id="GGI91090.1"/>
    </source>
</evidence>
<accession>A0A917NDC3</accession>
<comment type="caution">
    <text evidence="2">The sequence shown here is derived from an EMBL/GenBank/DDBJ whole genome shotgun (WGS) entry which is preliminary data.</text>
</comment>
<organism evidence="2 3">
    <name type="scientific">Legionella impletisoli</name>
    <dbReference type="NCBI Taxonomy" id="343510"/>
    <lineage>
        <taxon>Bacteria</taxon>
        <taxon>Pseudomonadati</taxon>
        <taxon>Pseudomonadota</taxon>
        <taxon>Gammaproteobacteria</taxon>
        <taxon>Legionellales</taxon>
        <taxon>Legionellaceae</taxon>
        <taxon>Legionella</taxon>
    </lineage>
</organism>
<evidence type="ECO:0008006" key="4">
    <source>
        <dbReference type="Google" id="ProtNLM"/>
    </source>
</evidence>
<proteinExistence type="predicted"/>